<dbReference type="InterPro" id="IPR002686">
    <property type="entry name" value="Transposase_17"/>
</dbReference>
<reference evidence="3" key="1">
    <citation type="journal article" date="2015" name="MBio">
        <title>Genome-Resolved Metagenomic Analysis Reveals Roles for Candidate Phyla and Other Microbial Community Members in Biogeochemical Transformations in Oil Reservoirs.</title>
        <authorList>
            <person name="Hu P."/>
            <person name="Tom L."/>
            <person name="Singh A."/>
            <person name="Thomas B.C."/>
            <person name="Baker B.J."/>
            <person name="Piceno Y.M."/>
            <person name="Andersen G.L."/>
            <person name="Banfield J.F."/>
        </authorList>
    </citation>
    <scope>NUCLEOTIDE SEQUENCE [LARGE SCALE GENOMIC DNA]</scope>
</reference>
<dbReference type="InterPro" id="IPR036515">
    <property type="entry name" value="Transposase_17_sf"/>
</dbReference>
<dbReference type="Pfam" id="PF01797">
    <property type="entry name" value="Y1_Tnp"/>
    <property type="match status" value="1"/>
</dbReference>
<sequence>MLVAYCYMSNHYHFIIKCGHNWNDIPKFMGCFMTSYVMYFNRKYLKVGHLFQGPFQVRRIIGRRDLESTIQYLRNNPVEAGLVSSKEVDSYRWLYIRKLTSSGGLGGIYE</sequence>
<name>A0A101GYF4_9BACT</name>
<dbReference type="GO" id="GO:0003677">
    <property type="term" value="F:DNA binding"/>
    <property type="evidence" value="ECO:0007669"/>
    <property type="project" value="InterPro"/>
</dbReference>
<dbReference type="GO" id="GO:0006313">
    <property type="term" value="P:DNA transposition"/>
    <property type="evidence" value="ECO:0007669"/>
    <property type="project" value="InterPro"/>
</dbReference>
<dbReference type="Gene3D" id="3.30.70.1290">
    <property type="entry name" value="Transposase IS200-like"/>
    <property type="match status" value="1"/>
</dbReference>
<comment type="caution">
    <text evidence="2">The sequence shown here is derived from an EMBL/GenBank/DDBJ whole genome shotgun (WGS) entry which is preliminary data.</text>
</comment>
<dbReference type="SUPFAM" id="SSF143422">
    <property type="entry name" value="Transposase IS200-like"/>
    <property type="match status" value="1"/>
</dbReference>
<protein>
    <submittedName>
        <fullName evidence="2">Transposase</fullName>
    </submittedName>
</protein>
<evidence type="ECO:0000259" key="1">
    <source>
        <dbReference type="Pfam" id="PF01797"/>
    </source>
</evidence>
<evidence type="ECO:0000313" key="2">
    <source>
        <dbReference type="EMBL" id="KUK66978.1"/>
    </source>
</evidence>
<dbReference type="PANTHER" id="PTHR34322:SF2">
    <property type="entry name" value="TRANSPOSASE IS200-LIKE DOMAIN-CONTAINING PROTEIN"/>
    <property type="match status" value="1"/>
</dbReference>
<organism evidence="2 3">
    <name type="scientific">candidate division WS6 bacterium 36_33</name>
    <dbReference type="NCBI Taxonomy" id="1641388"/>
    <lineage>
        <taxon>Bacteria</taxon>
        <taxon>Candidatus Dojkabacteria</taxon>
    </lineage>
</organism>
<accession>A0A101GYF4</accession>
<evidence type="ECO:0000313" key="3">
    <source>
        <dbReference type="Proteomes" id="UP000053469"/>
    </source>
</evidence>
<dbReference type="GO" id="GO:0004803">
    <property type="term" value="F:transposase activity"/>
    <property type="evidence" value="ECO:0007669"/>
    <property type="project" value="InterPro"/>
</dbReference>
<dbReference type="AlphaFoldDB" id="A0A101GYF4"/>
<dbReference type="EMBL" id="LGGI01000055">
    <property type="protein sequence ID" value="KUK66978.1"/>
    <property type="molecule type" value="Genomic_DNA"/>
</dbReference>
<feature type="domain" description="Transposase IS200-like" evidence="1">
    <location>
        <begin position="2"/>
        <end position="76"/>
    </location>
</feature>
<proteinExistence type="predicted"/>
<dbReference type="PANTHER" id="PTHR34322">
    <property type="entry name" value="TRANSPOSASE, Y1_TNP DOMAIN-CONTAINING"/>
    <property type="match status" value="1"/>
</dbReference>
<gene>
    <name evidence="2" type="ORF">XD87_0397</name>
</gene>
<dbReference type="Proteomes" id="UP000053469">
    <property type="component" value="Unassembled WGS sequence"/>
</dbReference>